<dbReference type="RefSeq" id="XP_018995070.1">
    <property type="nucleotide sequence ID" value="XM_019136401.1"/>
</dbReference>
<name>A0A1E3HW17_9TREE</name>
<evidence type="ECO:0000313" key="2">
    <source>
        <dbReference type="EMBL" id="ODN80504.1"/>
    </source>
</evidence>
<dbReference type="EMBL" id="AWGJ01000004">
    <property type="protein sequence ID" value="ODN80504.1"/>
    <property type="molecule type" value="Genomic_DNA"/>
</dbReference>
<feature type="region of interest" description="Disordered" evidence="1">
    <location>
        <begin position="195"/>
        <end position="370"/>
    </location>
</feature>
<gene>
    <name evidence="2" type="ORF">L202_02735</name>
</gene>
<comment type="caution">
    <text evidence="2">The sequence shown here is derived from an EMBL/GenBank/DDBJ whole genome shotgun (WGS) entry which is preliminary data.</text>
</comment>
<feature type="compositionally biased region" description="Low complexity" evidence="1">
    <location>
        <begin position="239"/>
        <end position="253"/>
    </location>
</feature>
<dbReference type="Proteomes" id="UP000094065">
    <property type="component" value="Unassembled WGS sequence"/>
</dbReference>
<keyword evidence="3" id="KW-1185">Reference proteome</keyword>
<sequence>MGKWQHTKYDKELASKFQCLLCVSLPPSKHARQLTGYISEATENRDRRRKGHSKGAVSDRAFRLFVQELDPNDAATQDWFLELLRRMRKPSRRPHSLGRSQNPETFLHDAGEWMMSPSPPLSLEEDDQSEAGSRSIQDYTQGPIAVPSSSRFPSPERRQRMAVPGEPSSSNARGSGGWRFAPFVPHASRDISRLVRSPLGDQRDHDTASAPGGPLRRERSPPVSDASLSWLAGYNRNAPSSDPRPLRPLPVRSTTNRPPIMFPRNTRDLRGPLSRSGQSSRTASPSGALRSTHDALVGNGSHRDSHRAQPGPSSQSSDTDLRAMSDHLATALRRRRTHDEVDGAQAEPRTNGRQRTDGPSGRIEQEWRVDDDAWRAAEAEAEGGGRDTRRDGVVFDTADMLGEDGENARDVEEGGNTFWVVDEDWEDTGMPYPTRERDFPPLALSHLLDTSQYDDPYLPDEY</sequence>
<accession>A0A1E3HW17</accession>
<feature type="compositionally biased region" description="Polar residues" evidence="1">
    <location>
        <begin position="275"/>
        <end position="285"/>
    </location>
</feature>
<evidence type="ECO:0000313" key="3">
    <source>
        <dbReference type="Proteomes" id="UP000094065"/>
    </source>
</evidence>
<dbReference type="STRING" id="1295533.A0A1E3HW17"/>
<dbReference type="AlphaFoldDB" id="A0A1E3HW17"/>
<protein>
    <submittedName>
        <fullName evidence="2">Uncharacterized protein</fullName>
    </submittedName>
</protein>
<proteinExistence type="predicted"/>
<organism evidence="2 3">
    <name type="scientific">Cryptococcus amylolentus CBS 6039</name>
    <dbReference type="NCBI Taxonomy" id="1295533"/>
    <lineage>
        <taxon>Eukaryota</taxon>
        <taxon>Fungi</taxon>
        <taxon>Dikarya</taxon>
        <taxon>Basidiomycota</taxon>
        <taxon>Agaricomycotina</taxon>
        <taxon>Tremellomycetes</taxon>
        <taxon>Tremellales</taxon>
        <taxon>Cryptococcaceae</taxon>
        <taxon>Cryptococcus</taxon>
    </lineage>
</organism>
<evidence type="ECO:0000256" key="1">
    <source>
        <dbReference type="SAM" id="MobiDB-lite"/>
    </source>
</evidence>
<feature type="region of interest" description="Disordered" evidence="1">
    <location>
        <begin position="110"/>
        <end position="183"/>
    </location>
</feature>
<feature type="compositionally biased region" description="Polar residues" evidence="1">
    <location>
        <begin position="130"/>
        <end position="140"/>
    </location>
</feature>
<dbReference type="OrthoDB" id="10307456at2759"/>
<reference evidence="2 3" key="1">
    <citation type="submission" date="2016-06" db="EMBL/GenBank/DDBJ databases">
        <title>Evolution of pathogenesis and genome organization in the Tremellales.</title>
        <authorList>
            <person name="Cuomo C."/>
            <person name="Litvintseva A."/>
            <person name="Heitman J."/>
            <person name="Chen Y."/>
            <person name="Sun S."/>
            <person name="Springer D."/>
            <person name="Dromer F."/>
            <person name="Young S."/>
            <person name="Zeng Q."/>
            <person name="Chapman S."/>
            <person name="Gujja S."/>
            <person name="Saif S."/>
            <person name="Birren B."/>
        </authorList>
    </citation>
    <scope>NUCLEOTIDE SEQUENCE [LARGE SCALE GENOMIC DNA]</scope>
    <source>
        <strain evidence="2 3">CBS 6039</strain>
    </source>
</reference>
<dbReference type="GeneID" id="30154044"/>